<proteinExistence type="predicted"/>
<dbReference type="EMBL" id="SODO01000011">
    <property type="protein sequence ID" value="TDW57615.1"/>
    <property type="molecule type" value="Genomic_DNA"/>
</dbReference>
<dbReference type="InterPro" id="IPR035709">
    <property type="entry name" value="YoaB-like"/>
</dbReference>
<dbReference type="PANTHER" id="PTHR47328">
    <property type="match status" value="1"/>
</dbReference>
<dbReference type="Proteomes" id="UP000243640">
    <property type="component" value="Unassembled WGS sequence"/>
</dbReference>
<evidence type="ECO:0000313" key="3">
    <source>
        <dbReference type="Proteomes" id="UP000243640"/>
    </source>
</evidence>
<reference evidence="1 3" key="1">
    <citation type="submission" date="2017-08" db="EMBL/GenBank/DDBJ databases">
        <title>Draft Genome Sequence of the Marine Bacterium Oceanimonas baumannii ATCC 700832.</title>
        <authorList>
            <person name="Mcclelland W.D."/>
            <person name="Brennan M.A."/>
            <person name="Trachtenberg A.M."/>
            <person name="Maclea K.S."/>
        </authorList>
    </citation>
    <scope>NUCLEOTIDE SEQUENCE [LARGE SCALE GENOMIC DNA]</scope>
    <source>
        <strain evidence="1 3">ATCC 700832</strain>
    </source>
</reference>
<dbReference type="Gene3D" id="3.30.1330.40">
    <property type="entry name" value="RutC-like"/>
    <property type="match status" value="1"/>
</dbReference>
<reference evidence="2 4" key="2">
    <citation type="submission" date="2019-03" db="EMBL/GenBank/DDBJ databases">
        <title>Genomic Encyclopedia of Archaeal and Bacterial Type Strains, Phase II (KMG-II): from individual species to whole genera.</title>
        <authorList>
            <person name="Goeker M."/>
        </authorList>
    </citation>
    <scope>NUCLEOTIDE SEQUENCE [LARGE SCALE GENOMIC DNA]</scope>
    <source>
        <strain evidence="2 4">DSM 15594</strain>
    </source>
</reference>
<dbReference type="CDD" id="cd06150">
    <property type="entry name" value="YjgF_YER057c_UK114_like_2"/>
    <property type="match status" value="1"/>
</dbReference>
<dbReference type="InterPro" id="IPR006175">
    <property type="entry name" value="YjgF/YER057c/UK114"/>
</dbReference>
<dbReference type="PANTHER" id="PTHR47328:SF1">
    <property type="entry name" value="RUTC FAMILY PROTEIN YOAB"/>
    <property type="match status" value="1"/>
</dbReference>
<dbReference type="SUPFAM" id="SSF55298">
    <property type="entry name" value="YjgF-like"/>
    <property type="match status" value="1"/>
</dbReference>
<sequence length="121" mass="13342">MNIHRINPCKRWSDITVFNGIAHFVEVPEGDLSLGIQAQTRQVMAQAEEALAKVGSNKGRLLSVTIYLTDFANLPAFNEIWDEWFPEGTAPSRACVKAELANPGYLVEMAFVAAAGEDYLN</sequence>
<dbReference type="AlphaFoldDB" id="A0A235CDU8"/>
<accession>A0A235CDU8</accession>
<dbReference type="Proteomes" id="UP000295058">
    <property type="component" value="Unassembled WGS sequence"/>
</dbReference>
<gene>
    <name evidence="1" type="ORF">B6S09_15395</name>
    <name evidence="2" type="ORF">LY04_02696</name>
</gene>
<dbReference type="RefSeq" id="WP_094279387.1">
    <property type="nucleotide sequence ID" value="NZ_NQJF01000014.1"/>
</dbReference>
<evidence type="ECO:0000313" key="1">
    <source>
        <dbReference type="EMBL" id="OYD22626.1"/>
    </source>
</evidence>
<dbReference type="Pfam" id="PF01042">
    <property type="entry name" value="Ribonuc_L-PSP"/>
    <property type="match status" value="1"/>
</dbReference>
<organism evidence="1 3">
    <name type="scientific">Oceanimonas baumannii</name>
    <dbReference type="NCBI Taxonomy" id="129578"/>
    <lineage>
        <taxon>Bacteria</taxon>
        <taxon>Pseudomonadati</taxon>
        <taxon>Pseudomonadota</taxon>
        <taxon>Gammaproteobacteria</taxon>
        <taxon>Aeromonadales</taxon>
        <taxon>Aeromonadaceae</taxon>
        <taxon>Oceanimonas</taxon>
    </lineage>
</organism>
<evidence type="ECO:0000313" key="4">
    <source>
        <dbReference type="Proteomes" id="UP000295058"/>
    </source>
</evidence>
<evidence type="ECO:0000313" key="2">
    <source>
        <dbReference type="EMBL" id="TDW57615.1"/>
    </source>
</evidence>
<dbReference type="EMBL" id="NQJF01000014">
    <property type="protein sequence ID" value="OYD22626.1"/>
    <property type="molecule type" value="Genomic_DNA"/>
</dbReference>
<name>A0A235CDU8_9GAMM</name>
<keyword evidence="4" id="KW-1185">Reference proteome</keyword>
<comment type="caution">
    <text evidence="1">The sequence shown here is derived from an EMBL/GenBank/DDBJ whole genome shotgun (WGS) entry which is preliminary data.</text>
</comment>
<dbReference type="InterPro" id="IPR035959">
    <property type="entry name" value="RutC-like_sf"/>
</dbReference>
<protein>
    <submittedName>
        <fullName evidence="2">Enamine deaminase RidA (YjgF/YER057c/UK114 family)</fullName>
    </submittedName>
</protein>
<dbReference type="OrthoDB" id="6899345at2"/>